<evidence type="ECO:0000313" key="1">
    <source>
        <dbReference type="EMBL" id="QPI16809.1"/>
    </source>
</evidence>
<dbReference type="EMBL" id="MW030606">
    <property type="protein sequence ID" value="QPI16809.1"/>
    <property type="molecule type" value="Genomic_DNA"/>
</dbReference>
<organism evidence="1">
    <name type="scientific">Virus NIOZ-UU159</name>
    <dbReference type="NCBI Taxonomy" id="2763270"/>
    <lineage>
        <taxon>Viruses</taxon>
    </lineage>
</organism>
<reference evidence="1" key="1">
    <citation type="submission" date="2020-08" db="EMBL/GenBank/DDBJ databases">
        <title>Bridging the membrane lipid divide: bacteria of the FCB group superphylum have the potential to synthesize archaeal ether lipids.</title>
        <authorList>
            <person name="Villanueva L."/>
            <person name="von Meijenfeldt F.A.B."/>
            <person name="Westbye A.B."/>
            <person name="Yadav S."/>
            <person name="Hopmans E.C."/>
            <person name="Dutilh B.E."/>
            <person name="Sinninghe Damste J.S."/>
        </authorList>
    </citation>
    <scope>NUCLEOTIDE SEQUENCE</scope>
    <source>
        <strain evidence="1">NIOZ-UU159</strain>
    </source>
</reference>
<accession>A0A7S9XFZ7</accession>
<sequence>MKILHIIIYSNSKFSDNIKEGTYENMQKLLSNYYKKFNDNVTTYFVKYNENVKSTYGSEYYIENGIIYINGKESYVPGILKKTLLAFKYLNNIDYDYLIRSNISTIIDFNRLISYLDKNPIDYYGAGKLVNLQWTGGGMLDSTWRGTLFASGTSIIFTKKAVDEIVNNMNLVRMDIIDDVSFGIYVREHKNVTPKEINQKHFCEVPHFSKNSKSISQFIDFIKNNNDIIFYRNKCFGIYVKNRNIDYEQMKIIINAIK</sequence>
<proteinExistence type="predicted"/>
<gene>
    <name evidence="1" type="ORF">NIOZUU159_00305</name>
</gene>
<name>A0A7S9XFZ7_9VIRU</name>
<protein>
    <submittedName>
        <fullName evidence="1">Uncharacterized protein</fullName>
    </submittedName>
</protein>